<sequence>MCATFVTELENDNNELWKYVIPEGAFGCPSGVAIARLATSGVEWLSYIYAPTTGTYFDDIFNISGQPAKVEKYGDYYSYEHCPRAKLFKRDHDNLTDMDSIMTYMRYNDYKNDPLSRCNCSPPYNPAYAIAARYDLLCPHGKYGLPGMYRRGMGGIDVKVTNLELSSSLEYVAVSGPTWGNVPTFQWSTSGLPDSHVGHPDRWQFEPVHHKWQTLRESPSKAPLNN</sequence>
<reference evidence="1" key="1">
    <citation type="submission" date="2020-05" db="EMBL/GenBank/DDBJ databases">
        <title>Large-scale comparative analyses of tick genomes elucidate their genetic diversity and vector capacities.</title>
        <authorList>
            <person name="Jia N."/>
            <person name="Wang J."/>
            <person name="Shi W."/>
            <person name="Du L."/>
            <person name="Sun Y."/>
            <person name="Zhan W."/>
            <person name="Jiang J."/>
            <person name="Wang Q."/>
            <person name="Zhang B."/>
            <person name="Ji P."/>
            <person name="Sakyi L.B."/>
            <person name="Cui X."/>
            <person name="Yuan T."/>
            <person name="Jiang B."/>
            <person name="Yang W."/>
            <person name="Lam T.T.-Y."/>
            <person name="Chang Q."/>
            <person name="Ding S."/>
            <person name="Wang X."/>
            <person name="Zhu J."/>
            <person name="Ruan X."/>
            <person name="Zhao L."/>
            <person name="Wei J."/>
            <person name="Que T."/>
            <person name="Du C."/>
            <person name="Cheng J."/>
            <person name="Dai P."/>
            <person name="Han X."/>
            <person name="Huang E."/>
            <person name="Gao Y."/>
            <person name="Liu J."/>
            <person name="Shao H."/>
            <person name="Ye R."/>
            <person name="Li L."/>
            <person name="Wei W."/>
            <person name="Wang X."/>
            <person name="Wang C."/>
            <person name="Yang T."/>
            <person name="Huo Q."/>
            <person name="Li W."/>
            <person name="Guo W."/>
            <person name="Chen H."/>
            <person name="Zhou L."/>
            <person name="Ni X."/>
            <person name="Tian J."/>
            <person name="Zhou Y."/>
            <person name="Sheng Y."/>
            <person name="Liu T."/>
            <person name="Pan Y."/>
            <person name="Xia L."/>
            <person name="Li J."/>
            <person name="Zhao F."/>
            <person name="Cao W."/>
        </authorList>
    </citation>
    <scope>NUCLEOTIDE SEQUENCE</scope>
    <source>
        <strain evidence="1">Dsil-2018</strain>
    </source>
</reference>
<name>A0ACB8CEN8_DERSI</name>
<proteinExistence type="predicted"/>
<keyword evidence="2" id="KW-1185">Reference proteome</keyword>
<comment type="caution">
    <text evidence="1">The sequence shown here is derived from an EMBL/GenBank/DDBJ whole genome shotgun (WGS) entry which is preliminary data.</text>
</comment>
<evidence type="ECO:0000313" key="2">
    <source>
        <dbReference type="Proteomes" id="UP000821865"/>
    </source>
</evidence>
<evidence type="ECO:0000313" key="1">
    <source>
        <dbReference type="EMBL" id="KAH7941209.1"/>
    </source>
</evidence>
<dbReference type="Proteomes" id="UP000821865">
    <property type="component" value="Chromosome 7"/>
</dbReference>
<gene>
    <name evidence="1" type="ORF">HPB49_011045</name>
</gene>
<organism evidence="1 2">
    <name type="scientific">Dermacentor silvarum</name>
    <name type="common">Tick</name>
    <dbReference type="NCBI Taxonomy" id="543639"/>
    <lineage>
        <taxon>Eukaryota</taxon>
        <taxon>Metazoa</taxon>
        <taxon>Ecdysozoa</taxon>
        <taxon>Arthropoda</taxon>
        <taxon>Chelicerata</taxon>
        <taxon>Arachnida</taxon>
        <taxon>Acari</taxon>
        <taxon>Parasitiformes</taxon>
        <taxon>Ixodida</taxon>
        <taxon>Ixodoidea</taxon>
        <taxon>Ixodidae</taxon>
        <taxon>Rhipicephalinae</taxon>
        <taxon>Dermacentor</taxon>
    </lineage>
</organism>
<accession>A0ACB8CEN8</accession>
<dbReference type="EMBL" id="CM023476">
    <property type="protein sequence ID" value="KAH7941209.1"/>
    <property type="molecule type" value="Genomic_DNA"/>
</dbReference>
<protein>
    <submittedName>
        <fullName evidence="1">Uncharacterized protein</fullName>
    </submittedName>
</protein>